<keyword evidence="3" id="KW-1185">Reference proteome</keyword>
<evidence type="ECO:0000256" key="1">
    <source>
        <dbReference type="SAM" id="MobiDB-lite"/>
    </source>
</evidence>
<feature type="region of interest" description="Disordered" evidence="1">
    <location>
        <begin position="1"/>
        <end position="35"/>
    </location>
</feature>
<gene>
    <name evidence="2" type="ORF">V5O48_012803</name>
</gene>
<reference evidence="2 3" key="1">
    <citation type="submission" date="2024-02" db="EMBL/GenBank/DDBJ databases">
        <title>A draft genome for the cacao thread blight pathogen Marasmius crinis-equi.</title>
        <authorList>
            <person name="Cohen S.P."/>
            <person name="Baruah I.K."/>
            <person name="Amoako-Attah I."/>
            <person name="Bukari Y."/>
            <person name="Meinhardt L.W."/>
            <person name="Bailey B.A."/>
        </authorList>
    </citation>
    <scope>NUCLEOTIDE SEQUENCE [LARGE SCALE GENOMIC DNA]</scope>
    <source>
        <strain evidence="2 3">GH-76</strain>
    </source>
</reference>
<protein>
    <submittedName>
        <fullName evidence="2">Uncharacterized protein</fullName>
    </submittedName>
</protein>
<proteinExistence type="predicted"/>
<dbReference type="Proteomes" id="UP001465976">
    <property type="component" value="Unassembled WGS sequence"/>
</dbReference>
<comment type="caution">
    <text evidence="2">The sequence shown here is derived from an EMBL/GenBank/DDBJ whole genome shotgun (WGS) entry which is preliminary data.</text>
</comment>
<accession>A0ABR3F269</accession>
<dbReference type="EMBL" id="JBAHYK010001177">
    <property type="protein sequence ID" value="KAL0569175.1"/>
    <property type="molecule type" value="Genomic_DNA"/>
</dbReference>
<sequence>MWRARALSPGFPEPDSSPFASSPSPSSPSLGPITPTPASCSWQARTYINGQRQQPTLENPVYGLLSAKKGSSEYEVLQTGALLGRVEKKNVNRRFVRNMDRLLLNCEKLADETDCWLYIAAHHPTSQGEFVHFTSPAMQKDLPPQACNVLDNTSSSLFSALKTARRQDLAAVELSAAKARAERDVALNEAAVKQRVIELFRAISNHGISMDLSQFAPSASAE</sequence>
<evidence type="ECO:0000313" key="3">
    <source>
        <dbReference type="Proteomes" id="UP001465976"/>
    </source>
</evidence>
<evidence type="ECO:0000313" key="2">
    <source>
        <dbReference type="EMBL" id="KAL0569175.1"/>
    </source>
</evidence>
<feature type="compositionally biased region" description="Low complexity" evidence="1">
    <location>
        <begin position="13"/>
        <end position="33"/>
    </location>
</feature>
<name>A0ABR3F269_9AGAR</name>
<organism evidence="2 3">
    <name type="scientific">Marasmius crinis-equi</name>
    <dbReference type="NCBI Taxonomy" id="585013"/>
    <lineage>
        <taxon>Eukaryota</taxon>
        <taxon>Fungi</taxon>
        <taxon>Dikarya</taxon>
        <taxon>Basidiomycota</taxon>
        <taxon>Agaricomycotina</taxon>
        <taxon>Agaricomycetes</taxon>
        <taxon>Agaricomycetidae</taxon>
        <taxon>Agaricales</taxon>
        <taxon>Marasmiineae</taxon>
        <taxon>Marasmiaceae</taxon>
        <taxon>Marasmius</taxon>
    </lineage>
</organism>